<keyword evidence="1 2" id="KW-0500">Molybdenum</keyword>
<evidence type="ECO:0000259" key="3">
    <source>
        <dbReference type="PROSITE" id="PS51866"/>
    </source>
</evidence>
<proteinExistence type="predicted"/>
<dbReference type="Pfam" id="PF12728">
    <property type="entry name" value="HTH_17"/>
    <property type="match status" value="1"/>
</dbReference>
<dbReference type="NCBIfam" id="TIGR01764">
    <property type="entry name" value="excise"/>
    <property type="match status" value="1"/>
</dbReference>
<protein>
    <submittedName>
        <fullName evidence="4">Molybdenum-pterin binding domain-containing protein</fullName>
    </submittedName>
</protein>
<dbReference type="Proteomes" id="UP000198727">
    <property type="component" value="Unassembled WGS sequence"/>
</dbReference>
<dbReference type="SUPFAM" id="SSF46955">
    <property type="entry name" value="Putative DNA-binding domain"/>
    <property type="match status" value="1"/>
</dbReference>
<keyword evidence="5" id="KW-1185">Reference proteome</keyword>
<dbReference type="GO" id="GO:0015689">
    <property type="term" value="P:molybdate ion transport"/>
    <property type="evidence" value="ECO:0007669"/>
    <property type="project" value="InterPro"/>
</dbReference>
<dbReference type="InterPro" id="IPR010093">
    <property type="entry name" value="SinI_DNA-bd"/>
</dbReference>
<evidence type="ECO:0000313" key="5">
    <source>
        <dbReference type="Proteomes" id="UP000198727"/>
    </source>
</evidence>
<dbReference type="Gene3D" id="2.40.50.100">
    <property type="match status" value="1"/>
</dbReference>
<feature type="domain" description="Mop" evidence="3">
    <location>
        <begin position="91"/>
        <end position="156"/>
    </location>
</feature>
<dbReference type="Gene3D" id="1.10.1660.10">
    <property type="match status" value="1"/>
</dbReference>
<name>A0A1I5QP96_9PSEU</name>
<dbReference type="InterPro" id="IPR004606">
    <property type="entry name" value="Mop_domain"/>
</dbReference>
<organism evidence="4 5">
    <name type="scientific">Amycolatopsis arida</name>
    <dbReference type="NCBI Taxonomy" id="587909"/>
    <lineage>
        <taxon>Bacteria</taxon>
        <taxon>Bacillati</taxon>
        <taxon>Actinomycetota</taxon>
        <taxon>Actinomycetes</taxon>
        <taxon>Pseudonocardiales</taxon>
        <taxon>Pseudonocardiaceae</taxon>
        <taxon>Amycolatopsis</taxon>
    </lineage>
</organism>
<gene>
    <name evidence="4" type="ORF">SAMN05421810_102700</name>
</gene>
<sequence>MTPVPFASREHAGDLASSAFAELGSRIMPQFRLSEAARLLGVSDDTVRRWVRAGRLSVAADAAGRQVVDGAELAGFARGFAEDAPDPSGVGRSARNRFVGLVTEVVADTVMAKVELQCGPHRVTSLMTADAVTELDLRPGVLAVAVVKATHVVVETPGGAR</sequence>
<dbReference type="PROSITE" id="PS51866">
    <property type="entry name" value="MOP"/>
    <property type="match status" value="1"/>
</dbReference>
<dbReference type="GO" id="GO:0003677">
    <property type="term" value="F:DNA binding"/>
    <property type="evidence" value="ECO:0007669"/>
    <property type="project" value="InterPro"/>
</dbReference>
<dbReference type="InterPro" id="IPR008995">
    <property type="entry name" value="Mo/tungstate-bd_C_term_dom"/>
</dbReference>
<evidence type="ECO:0000313" key="4">
    <source>
        <dbReference type="EMBL" id="SFP47696.1"/>
    </source>
</evidence>
<dbReference type="SUPFAM" id="SSF50331">
    <property type="entry name" value="MOP-like"/>
    <property type="match status" value="1"/>
</dbReference>
<dbReference type="InterPro" id="IPR041657">
    <property type="entry name" value="HTH_17"/>
</dbReference>
<accession>A0A1I5QP96</accession>
<dbReference type="Pfam" id="PF03459">
    <property type="entry name" value="TOBE"/>
    <property type="match status" value="1"/>
</dbReference>
<dbReference type="AlphaFoldDB" id="A0A1I5QP96"/>
<dbReference type="InterPro" id="IPR009061">
    <property type="entry name" value="DNA-bd_dom_put_sf"/>
</dbReference>
<reference evidence="5" key="1">
    <citation type="submission" date="2016-10" db="EMBL/GenBank/DDBJ databases">
        <authorList>
            <person name="Varghese N."/>
            <person name="Submissions S."/>
        </authorList>
    </citation>
    <scope>NUCLEOTIDE SEQUENCE [LARGE SCALE GENOMIC DNA]</scope>
    <source>
        <strain evidence="5">CGMCC 4.5579</strain>
    </source>
</reference>
<dbReference type="EMBL" id="FOWW01000002">
    <property type="protein sequence ID" value="SFP47696.1"/>
    <property type="molecule type" value="Genomic_DNA"/>
</dbReference>
<dbReference type="STRING" id="587909.SAMN05421810_102700"/>
<evidence type="ECO:0000256" key="1">
    <source>
        <dbReference type="ARBA" id="ARBA00022505"/>
    </source>
</evidence>
<evidence type="ECO:0000256" key="2">
    <source>
        <dbReference type="PROSITE-ProRule" id="PRU01213"/>
    </source>
</evidence>
<dbReference type="InterPro" id="IPR005116">
    <property type="entry name" value="Transp-assoc_OB_typ1"/>
</dbReference>